<evidence type="ECO:0000313" key="1">
    <source>
        <dbReference type="EMBL" id="PVH90125.1"/>
    </source>
</evidence>
<gene>
    <name evidence="1" type="ORF">DM02DRAFT_665494</name>
</gene>
<dbReference type="AlphaFoldDB" id="A0A2V1CWM9"/>
<dbReference type="EMBL" id="KZ806680">
    <property type="protein sequence ID" value="PVH90125.1"/>
    <property type="molecule type" value="Genomic_DNA"/>
</dbReference>
<sequence length="49" mass="5399">MKRLCSAYEDMTSTKPARGPMIHIAMVGLQVEQGLERTLTSIYQGCGIL</sequence>
<keyword evidence="2" id="KW-1185">Reference proteome</keyword>
<organism evidence="1 2">
    <name type="scientific">Periconia macrospinosa</name>
    <dbReference type="NCBI Taxonomy" id="97972"/>
    <lineage>
        <taxon>Eukaryota</taxon>
        <taxon>Fungi</taxon>
        <taxon>Dikarya</taxon>
        <taxon>Ascomycota</taxon>
        <taxon>Pezizomycotina</taxon>
        <taxon>Dothideomycetes</taxon>
        <taxon>Pleosporomycetidae</taxon>
        <taxon>Pleosporales</taxon>
        <taxon>Massarineae</taxon>
        <taxon>Periconiaceae</taxon>
        <taxon>Periconia</taxon>
    </lineage>
</organism>
<accession>A0A2V1CWM9</accession>
<name>A0A2V1CWM9_9PLEO</name>
<protein>
    <submittedName>
        <fullName evidence="1">Uncharacterized protein</fullName>
    </submittedName>
</protein>
<dbReference type="Proteomes" id="UP000244855">
    <property type="component" value="Unassembled WGS sequence"/>
</dbReference>
<evidence type="ECO:0000313" key="2">
    <source>
        <dbReference type="Proteomes" id="UP000244855"/>
    </source>
</evidence>
<proteinExistence type="predicted"/>
<reference evidence="1 2" key="1">
    <citation type="journal article" date="2018" name="Sci. Rep.">
        <title>Comparative genomics provides insights into the lifestyle and reveals functional heterogeneity of dark septate endophytic fungi.</title>
        <authorList>
            <person name="Knapp D.G."/>
            <person name="Nemeth J.B."/>
            <person name="Barry K."/>
            <person name="Hainaut M."/>
            <person name="Henrissat B."/>
            <person name="Johnson J."/>
            <person name="Kuo A."/>
            <person name="Lim J.H.P."/>
            <person name="Lipzen A."/>
            <person name="Nolan M."/>
            <person name="Ohm R.A."/>
            <person name="Tamas L."/>
            <person name="Grigoriev I.V."/>
            <person name="Spatafora J.W."/>
            <person name="Nagy L.G."/>
            <person name="Kovacs G.M."/>
        </authorList>
    </citation>
    <scope>NUCLEOTIDE SEQUENCE [LARGE SCALE GENOMIC DNA]</scope>
    <source>
        <strain evidence="1 2">DSE2036</strain>
    </source>
</reference>